<dbReference type="AlphaFoldDB" id="A0AAT9G6T8"/>
<evidence type="ECO:0000313" key="6">
    <source>
        <dbReference type="EMBL" id="BFD45454.1"/>
    </source>
</evidence>
<dbReference type="EMBL" id="AP029170">
    <property type="protein sequence ID" value="BFD45602.1"/>
    <property type="molecule type" value="Genomic_DNA"/>
</dbReference>
<feature type="domain" description="AAA+ ATPase" evidence="4">
    <location>
        <begin position="96"/>
        <end position="228"/>
    </location>
</feature>
<comment type="similarity">
    <text evidence="1">Belongs to the IS21/IS1162 putative ATP-binding protein family.</text>
</comment>
<dbReference type="EMBL" id="AP029170">
    <property type="protein sequence ID" value="BFD46146.1"/>
    <property type="molecule type" value="Genomic_DNA"/>
</dbReference>
<keyword evidence="3" id="KW-0067">ATP-binding</keyword>
<protein>
    <submittedName>
        <fullName evidence="6">IS21-like element helper ATPase IstB</fullName>
    </submittedName>
</protein>
<proteinExistence type="inferred from homology"/>
<dbReference type="PIRSF" id="PIRSF003073">
    <property type="entry name" value="DNAC_TnpB_IstB"/>
    <property type="match status" value="1"/>
</dbReference>
<dbReference type="PANTHER" id="PTHR30050">
    <property type="entry name" value="CHROMOSOMAL REPLICATION INITIATOR PROTEIN DNAA"/>
    <property type="match status" value="1"/>
</dbReference>
<evidence type="ECO:0000313" key="5">
    <source>
        <dbReference type="EMBL" id="BFD45384.1"/>
    </source>
</evidence>
<evidence type="ECO:0000313" key="11">
    <source>
        <dbReference type="EMBL" id="BFD46146.1"/>
    </source>
</evidence>
<dbReference type="EMBL" id="AP029170">
    <property type="protein sequence ID" value="BFD46248.1"/>
    <property type="molecule type" value="Genomic_DNA"/>
</dbReference>
<dbReference type="EMBL" id="AP029170">
    <property type="protein sequence ID" value="BFD45454.1"/>
    <property type="molecule type" value="Genomic_DNA"/>
</dbReference>
<dbReference type="EMBL" id="AP029170">
    <property type="protein sequence ID" value="BFD46475.1"/>
    <property type="molecule type" value="Genomic_DNA"/>
</dbReference>
<dbReference type="EMBL" id="AP029170">
    <property type="protein sequence ID" value="BFD45922.1"/>
    <property type="molecule type" value="Genomic_DNA"/>
</dbReference>
<evidence type="ECO:0000313" key="9">
    <source>
        <dbReference type="EMBL" id="BFD45769.1"/>
    </source>
</evidence>
<evidence type="ECO:0000313" key="13">
    <source>
        <dbReference type="EMBL" id="BFD46313.1"/>
    </source>
</evidence>
<evidence type="ECO:0000313" key="8">
    <source>
        <dbReference type="EMBL" id="BFD45690.1"/>
    </source>
</evidence>
<evidence type="ECO:0000313" key="12">
    <source>
        <dbReference type="EMBL" id="BFD46248.1"/>
    </source>
</evidence>
<evidence type="ECO:0000313" key="15">
    <source>
        <dbReference type="EMBL" id="BFD46763.1"/>
    </source>
</evidence>
<dbReference type="SMART" id="SM00382">
    <property type="entry name" value="AAA"/>
    <property type="match status" value="1"/>
</dbReference>
<accession>A0AAT9G6T8</accession>
<evidence type="ECO:0000256" key="1">
    <source>
        <dbReference type="ARBA" id="ARBA00008059"/>
    </source>
</evidence>
<sequence>MHMLKTRLKEFKLAGMLNSIEERISYANDHSLSYAGFLELLCEDEENSRRDNSYKKRYAKAKLPSYKTIEGFDFSFQPSIDKKMINDVSTCNYLKDKQNIVFIGNPGTGKSHLAAALGIKALLRGYKVLFSTTAEMLRQLHISKADNSYYRKFNEYLASDLLILDELGFKKLPNYSADDFFEVIAKRYETGSTIITTNKAFEHWGDIFDDNILADAIRDRVVHHAIICKINGPSYRTKAIKSVPNNN</sequence>
<dbReference type="EMBL" id="AP029170">
    <property type="protein sequence ID" value="BFD45769.1"/>
    <property type="molecule type" value="Genomic_DNA"/>
</dbReference>
<dbReference type="InterPro" id="IPR027417">
    <property type="entry name" value="P-loop_NTPase"/>
</dbReference>
<evidence type="ECO:0000259" key="4">
    <source>
        <dbReference type="SMART" id="SM00382"/>
    </source>
</evidence>
<dbReference type="Pfam" id="PF01695">
    <property type="entry name" value="IstB_IS21"/>
    <property type="match status" value="1"/>
</dbReference>
<dbReference type="InterPro" id="IPR028350">
    <property type="entry name" value="DNAC/IstB-like"/>
</dbReference>
<gene>
    <name evidence="6" type="primary">istB_2</name>
    <name evidence="5" type="synonym">istB_1</name>
    <name evidence="14" type="synonym">istB_10</name>
    <name evidence="15" type="synonym">istB_11</name>
    <name evidence="7" type="synonym">istB_3</name>
    <name evidence="8" type="synonym">istB_4</name>
    <name evidence="9" type="synonym">istB_5</name>
    <name evidence="10" type="synonym">istB_6</name>
    <name evidence="11" type="synonym">istB_7</name>
    <name evidence="12" type="synonym">istB_8</name>
    <name evidence="13" type="synonym">istB_9</name>
    <name evidence="5" type="ORF">DMENIID0002_00300</name>
    <name evidence="6" type="ORF">DMENIID0002_01000</name>
    <name evidence="7" type="ORF">DMENIID0002_02480</name>
    <name evidence="8" type="ORF">DMENIID0002_03360</name>
    <name evidence="9" type="ORF">DMENIID0002_04150</name>
    <name evidence="10" type="ORF">DMENIID0002_05680</name>
    <name evidence="11" type="ORF">DMENIID0002_07920</name>
    <name evidence="12" type="ORF">DMENIID0002_08940</name>
    <name evidence="13" type="ORF">DMENIID0002_09590</name>
    <name evidence="14" type="ORF">DMENIID0002_11210</name>
    <name evidence="15" type="ORF">DMENIID0002_14090</name>
</gene>
<dbReference type="PANTHER" id="PTHR30050:SF4">
    <property type="entry name" value="ATP-BINDING PROTEIN RV3427C IN INSERTION SEQUENCE-RELATED"/>
    <property type="match status" value="1"/>
</dbReference>
<dbReference type="NCBIfam" id="NF038214">
    <property type="entry name" value="IS21_help_AAA"/>
    <property type="match status" value="1"/>
</dbReference>
<evidence type="ECO:0000313" key="7">
    <source>
        <dbReference type="EMBL" id="BFD45602.1"/>
    </source>
</evidence>
<dbReference type="GO" id="GO:0006260">
    <property type="term" value="P:DNA replication"/>
    <property type="evidence" value="ECO:0007669"/>
    <property type="project" value="TreeGrafter"/>
</dbReference>
<dbReference type="EMBL" id="AP029170">
    <property type="protein sequence ID" value="BFD46763.1"/>
    <property type="molecule type" value="Genomic_DNA"/>
</dbReference>
<evidence type="ECO:0000313" key="10">
    <source>
        <dbReference type="EMBL" id="BFD45922.1"/>
    </source>
</evidence>
<dbReference type="Gene3D" id="3.40.50.300">
    <property type="entry name" value="P-loop containing nucleotide triphosphate hydrolases"/>
    <property type="match status" value="1"/>
</dbReference>
<organism evidence="6">
    <name type="scientific">Candidatus Tisiphia endosymbiont of Sergentomyia squamirostris</name>
    <dbReference type="NCBI Taxonomy" id="3113639"/>
    <lineage>
        <taxon>Bacteria</taxon>
        <taxon>Pseudomonadati</taxon>
        <taxon>Pseudomonadota</taxon>
        <taxon>Alphaproteobacteria</taxon>
        <taxon>Rickettsiales</taxon>
        <taxon>Rickettsiaceae</taxon>
        <taxon>Rickettsieae</taxon>
        <taxon>Candidatus Tisiphia</taxon>
    </lineage>
</organism>
<dbReference type="GO" id="GO:0005524">
    <property type="term" value="F:ATP binding"/>
    <property type="evidence" value="ECO:0007669"/>
    <property type="project" value="UniProtKB-KW"/>
</dbReference>
<dbReference type="InterPro" id="IPR047661">
    <property type="entry name" value="IstB"/>
</dbReference>
<dbReference type="EMBL" id="AP029170">
    <property type="protein sequence ID" value="BFD45690.1"/>
    <property type="molecule type" value="Genomic_DNA"/>
</dbReference>
<evidence type="ECO:0000313" key="14">
    <source>
        <dbReference type="EMBL" id="BFD46475.1"/>
    </source>
</evidence>
<reference evidence="6" key="1">
    <citation type="submission" date="2024-01" db="EMBL/GenBank/DDBJ databases">
        <title>Sequencing the genomes of a sandfly, Sergentomyia squamirostris, and its two endosymbionts.</title>
        <authorList>
            <person name="Itokawa K."/>
            <person name="Sanjoba C."/>
        </authorList>
    </citation>
    <scope>NUCLEOTIDE SEQUENCE</scope>
    <source>
        <strain evidence="6">RiSSQ</strain>
    </source>
</reference>
<keyword evidence="2" id="KW-0547">Nucleotide-binding</keyword>
<dbReference type="InterPro" id="IPR002611">
    <property type="entry name" value="IstB_ATP-bd"/>
</dbReference>
<evidence type="ECO:0000256" key="3">
    <source>
        <dbReference type="ARBA" id="ARBA00022840"/>
    </source>
</evidence>
<dbReference type="EMBL" id="AP029170">
    <property type="protein sequence ID" value="BFD45384.1"/>
    <property type="molecule type" value="Genomic_DNA"/>
</dbReference>
<dbReference type="CDD" id="cd00009">
    <property type="entry name" value="AAA"/>
    <property type="match status" value="1"/>
</dbReference>
<name>A0AAT9G6T8_9RICK</name>
<evidence type="ECO:0000256" key="2">
    <source>
        <dbReference type="ARBA" id="ARBA00022741"/>
    </source>
</evidence>
<dbReference type="SUPFAM" id="SSF52540">
    <property type="entry name" value="P-loop containing nucleoside triphosphate hydrolases"/>
    <property type="match status" value="1"/>
</dbReference>
<dbReference type="InterPro" id="IPR003593">
    <property type="entry name" value="AAA+_ATPase"/>
</dbReference>
<dbReference type="EMBL" id="AP029170">
    <property type="protein sequence ID" value="BFD46313.1"/>
    <property type="molecule type" value="Genomic_DNA"/>
</dbReference>